<keyword evidence="3" id="KW-1185">Reference proteome</keyword>
<accession>A0A368EZ41</accession>
<dbReference type="Proteomes" id="UP000252519">
    <property type="component" value="Unassembled WGS sequence"/>
</dbReference>
<comment type="caution">
    <text evidence="2">The sequence shown here is derived from an EMBL/GenBank/DDBJ whole genome shotgun (WGS) entry which is preliminary data.</text>
</comment>
<keyword evidence="1" id="KW-0732">Signal</keyword>
<name>A0A368EZ41_ANCCA</name>
<evidence type="ECO:0000313" key="2">
    <source>
        <dbReference type="EMBL" id="RCN24010.1"/>
    </source>
</evidence>
<evidence type="ECO:0000313" key="3">
    <source>
        <dbReference type="Proteomes" id="UP000252519"/>
    </source>
</evidence>
<sequence>MSLVEIGFWARCLILISASFAKQTIVTVCQSIRGCTVSMLNLWKAEFLAQNGRNVMCAFYMGSLGHPPFIDGVIKSCCCFHRILSFAYYARW</sequence>
<dbReference type="EMBL" id="JOJR01024450">
    <property type="protein sequence ID" value="RCN24010.1"/>
    <property type="molecule type" value="Genomic_DNA"/>
</dbReference>
<evidence type="ECO:0008006" key="4">
    <source>
        <dbReference type="Google" id="ProtNLM"/>
    </source>
</evidence>
<organism evidence="2 3">
    <name type="scientific">Ancylostoma caninum</name>
    <name type="common">Dog hookworm</name>
    <dbReference type="NCBI Taxonomy" id="29170"/>
    <lineage>
        <taxon>Eukaryota</taxon>
        <taxon>Metazoa</taxon>
        <taxon>Ecdysozoa</taxon>
        <taxon>Nematoda</taxon>
        <taxon>Chromadorea</taxon>
        <taxon>Rhabditida</taxon>
        <taxon>Rhabditina</taxon>
        <taxon>Rhabditomorpha</taxon>
        <taxon>Strongyloidea</taxon>
        <taxon>Ancylostomatidae</taxon>
        <taxon>Ancylostomatinae</taxon>
        <taxon>Ancylostoma</taxon>
    </lineage>
</organism>
<gene>
    <name evidence="2" type="ORF">ANCCAN_30301</name>
</gene>
<feature type="chain" id="PRO_5017034941" description="Secreted protein" evidence="1">
    <location>
        <begin position="22"/>
        <end position="92"/>
    </location>
</feature>
<dbReference type="AlphaFoldDB" id="A0A368EZ41"/>
<proteinExistence type="predicted"/>
<reference evidence="2 3" key="1">
    <citation type="submission" date="2014-10" db="EMBL/GenBank/DDBJ databases">
        <title>Draft genome of the hookworm Ancylostoma caninum.</title>
        <authorList>
            <person name="Mitreva M."/>
        </authorList>
    </citation>
    <scope>NUCLEOTIDE SEQUENCE [LARGE SCALE GENOMIC DNA]</scope>
    <source>
        <strain evidence="2 3">Baltimore</strain>
    </source>
</reference>
<protein>
    <recommendedName>
        <fullName evidence="4">Secreted protein</fullName>
    </recommendedName>
</protein>
<feature type="signal peptide" evidence="1">
    <location>
        <begin position="1"/>
        <end position="21"/>
    </location>
</feature>
<evidence type="ECO:0000256" key="1">
    <source>
        <dbReference type="SAM" id="SignalP"/>
    </source>
</evidence>